<sequence length="174" mass="18076">MKAAIALAAALALTGCATYQAPQLAAPTAILAPKPILGNTGKYMSPYTEDGTVAVWVEKGRSASAGSAIGGFLGAQAGQKMAEQIPFFGGIIGQAVGESTGRAVALKMVGGEEFIRANSDLSFNSVQDLAVYMYAKNSAHKDFAEALKLTQEIYPELKTAYYPAIYSASTLAAK</sequence>
<proteinExistence type="predicted"/>
<dbReference type="EMBL" id="QYUP01000144">
    <property type="protein sequence ID" value="RJG11643.1"/>
    <property type="molecule type" value="Genomic_DNA"/>
</dbReference>
<dbReference type="OrthoDB" id="8480301at2"/>
<dbReference type="RefSeq" id="WP_119812198.1">
    <property type="nucleotide sequence ID" value="NZ_QYUP01000144.1"/>
</dbReference>
<feature type="chain" id="PRO_5019053644" description="Glycine zipper 2TM domain-containing protein" evidence="1">
    <location>
        <begin position="22"/>
        <end position="174"/>
    </location>
</feature>
<protein>
    <recommendedName>
        <fullName evidence="4">Glycine zipper 2TM domain-containing protein</fullName>
    </recommendedName>
</protein>
<gene>
    <name evidence="2" type="ORF">D3872_18520</name>
</gene>
<evidence type="ECO:0000313" key="2">
    <source>
        <dbReference type="EMBL" id="RJG11643.1"/>
    </source>
</evidence>
<feature type="signal peptide" evidence="1">
    <location>
        <begin position="1"/>
        <end position="21"/>
    </location>
</feature>
<reference evidence="2 3" key="1">
    <citation type="submission" date="2018-09" db="EMBL/GenBank/DDBJ databases">
        <authorList>
            <person name="Zhu H."/>
        </authorList>
    </citation>
    <scope>NUCLEOTIDE SEQUENCE [LARGE SCALE GENOMIC DNA]</scope>
    <source>
        <strain evidence="2 3">K1S02-61</strain>
    </source>
</reference>
<dbReference type="AlphaFoldDB" id="A0A418XGP5"/>
<evidence type="ECO:0008006" key="4">
    <source>
        <dbReference type="Google" id="ProtNLM"/>
    </source>
</evidence>
<dbReference type="PROSITE" id="PS51257">
    <property type="entry name" value="PROKAR_LIPOPROTEIN"/>
    <property type="match status" value="1"/>
</dbReference>
<dbReference type="Proteomes" id="UP000284006">
    <property type="component" value="Unassembled WGS sequence"/>
</dbReference>
<keyword evidence="3" id="KW-1185">Reference proteome</keyword>
<keyword evidence="1" id="KW-0732">Signal</keyword>
<accession>A0A418XGP5</accession>
<evidence type="ECO:0000256" key="1">
    <source>
        <dbReference type="SAM" id="SignalP"/>
    </source>
</evidence>
<evidence type="ECO:0000313" key="3">
    <source>
        <dbReference type="Proteomes" id="UP000284006"/>
    </source>
</evidence>
<name>A0A418XGP5_9BURK</name>
<comment type="caution">
    <text evidence="2">The sequence shown here is derived from an EMBL/GenBank/DDBJ whole genome shotgun (WGS) entry which is preliminary data.</text>
</comment>
<organism evidence="2 3">
    <name type="scientific">Massilia cavernae</name>
    <dbReference type="NCBI Taxonomy" id="2320864"/>
    <lineage>
        <taxon>Bacteria</taxon>
        <taxon>Pseudomonadati</taxon>
        <taxon>Pseudomonadota</taxon>
        <taxon>Betaproteobacteria</taxon>
        <taxon>Burkholderiales</taxon>
        <taxon>Oxalobacteraceae</taxon>
        <taxon>Telluria group</taxon>
        <taxon>Massilia</taxon>
    </lineage>
</organism>